<evidence type="ECO:0000256" key="4">
    <source>
        <dbReference type="ARBA" id="ARBA00023002"/>
    </source>
</evidence>
<evidence type="ECO:0000256" key="5">
    <source>
        <dbReference type="ARBA" id="ARBA00023004"/>
    </source>
</evidence>
<sequence length="323" mass="35724">MAVDTNSLRGSLSDLRAYDVTSHIGTRFYDSSVQLSKLMRAENADELLKDLATLVAHRGVVFFRDQDIPIDQQLVLAQRLGELSGKPASSKLHRHPISENTSELGAEVSVISSMGGISRAGLQQGRRAANGWHSDITFERVPADYSILKMHTLPEVGGDTLWASGYEAYDRLSPAYKKFLEGLTAVHNADFFVEMSRAMGVPMQDPRGSPENTGSDLTAVHPVIRTHPITGFKTLFVNKTFTKQILELTADESDHVLDYLFRHISENHDLQASPPSIYIISTFHTATNDYCGDRAGNRAVSVGERPYFDPASKSRREVLGITF</sequence>
<dbReference type="InterPro" id="IPR003819">
    <property type="entry name" value="TauD/TfdA-like"/>
</dbReference>
<dbReference type="InterPro" id="IPR042098">
    <property type="entry name" value="TauD-like_sf"/>
</dbReference>
<evidence type="ECO:0000256" key="2">
    <source>
        <dbReference type="ARBA" id="ARBA00022723"/>
    </source>
</evidence>
<proteinExistence type="inferred from homology"/>
<dbReference type="Proteomes" id="UP000053820">
    <property type="component" value="Unassembled WGS sequence"/>
</dbReference>
<dbReference type="Gene3D" id="3.60.130.10">
    <property type="entry name" value="Clavaminate synthase-like"/>
    <property type="match status" value="1"/>
</dbReference>
<dbReference type="GO" id="GO:0005737">
    <property type="term" value="C:cytoplasm"/>
    <property type="evidence" value="ECO:0007669"/>
    <property type="project" value="TreeGrafter"/>
</dbReference>
<keyword evidence="5" id="KW-0408">Iron</keyword>
<dbReference type="SUPFAM" id="SSF51197">
    <property type="entry name" value="Clavaminate synthase-like"/>
    <property type="match status" value="1"/>
</dbReference>
<evidence type="ECO:0000313" key="7">
    <source>
        <dbReference type="EMBL" id="KIJ58276.1"/>
    </source>
</evidence>
<evidence type="ECO:0000256" key="1">
    <source>
        <dbReference type="ARBA" id="ARBA00005896"/>
    </source>
</evidence>
<name>A0A0C9W6D1_9AGAM</name>
<dbReference type="PANTHER" id="PTHR30468">
    <property type="entry name" value="ALPHA-KETOGLUTARATE-DEPENDENT SULFONATE DIOXYGENASE"/>
    <property type="match status" value="1"/>
</dbReference>
<keyword evidence="2" id="KW-0479">Metal-binding</keyword>
<dbReference type="InterPro" id="IPR051323">
    <property type="entry name" value="AtsK-like"/>
</dbReference>
<dbReference type="HOGENOM" id="CLU_036005_1_0_1"/>
<accession>A0A0C9W6D1</accession>
<feature type="domain" description="TauD/TfdA-like" evidence="6">
    <location>
        <begin position="20"/>
        <end position="267"/>
    </location>
</feature>
<protein>
    <recommendedName>
        <fullName evidence="6">TauD/TfdA-like domain-containing protein</fullName>
    </recommendedName>
</protein>
<dbReference type="Pfam" id="PF02668">
    <property type="entry name" value="TauD"/>
    <property type="match status" value="1"/>
</dbReference>
<organism evidence="7 8">
    <name type="scientific">Hydnomerulius pinastri MD-312</name>
    <dbReference type="NCBI Taxonomy" id="994086"/>
    <lineage>
        <taxon>Eukaryota</taxon>
        <taxon>Fungi</taxon>
        <taxon>Dikarya</taxon>
        <taxon>Basidiomycota</taxon>
        <taxon>Agaricomycotina</taxon>
        <taxon>Agaricomycetes</taxon>
        <taxon>Agaricomycetidae</taxon>
        <taxon>Boletales</taxon>
        <taxon>Boletales incertae sedis</taxon>
        <taxon>Leucogyrophana</taxon>
    </lineage>
</organism>
<evidence type="ECO:0000259" key="6">
    <source>
        <dbReference type="Pfam" id="PF02668"/>
    </source>
</evidence>
<keyword evidence="8" id="KW-1185">Reference proteome</keyword>
<evidence type="ECO:0000256" key="3">
    <source>
        <dbReference type="ARBA" id="ARBA00022964"/>
    </source>
</evidence>
<dbReference type="GO" id="GO:0046872">
    <property type="term" value="F:metal ion binding"/>
    <property type="evidence" value="ECO:0007669"/>
    <property type="project" value="UniProtKB-KW"/>
</dbReference>
<keyword evidence="4" id="KW-0560">Oxidoreductase</keyword>
<keyword evidence="3" id="KW-0223">Dioxygenase</keyword>
<comment type="similarity">
    <text evidence="1">Belongs to the TfdA dioxygenase family.</text>
</comment>
<dbReference type="EMBL" id="KN839960">
    <property type="protein sequence ID" value="KIJ58276.1"/>
    <property type="molecule type" value="Genomic_DNA"/>
</dbReference>
<dbReference type="OrthoDB" id="10257314at2759"/>
<evidence type="ECO:0000313" key="8">
    <source>
        <dbReference type="Proteomes" id="UP000053820"/>
    </source>
</evidence>
<gene>
    <name evidence="7" type="ORF">HYDPIDRAFT_44545</name>
</gene>
<dbReference type="AlphaFoldDB" id="A0A0C9W6D1"/>
<dbReference type="PANTHER" id="PTHR30468:SF10">
    <property type="entry name" value="TAUD_TFDA-LIKE DOMAIN-CONTAINING PROTEIN"/>
    <property type="match status" value="1"/>
</dbReference>
<dbReference type="GO" id="GO:0016706">
    <property type="term" value="F:2-oxoglutarate-dependent dioxygenase activity"/>
    <property type="evidence" value="ECO:0007669"/>
    <property type="project" value="TreeGrafter"/>
</dbReference>
<reference evidence="7 8" key="1">
    <citation type="submission" date="2014-04" db="EMBL/GenBank/DDBJ databases">
        <title>Evolutionary Origins and Diversification of the Mycorrhizal Mutualists.</title>
        <authorList>
            <consortium name="DOE Joint Genome Institute"/>
            <consortium name="Mycorrhizal Genomics Consortium"/>
            <person name="Kohler A."/>
            <person name="Kuo A."/>
            <person name="Nagy L.G."/>
            <person name="Floudas D."/>
            <person name="Copeland A."/>
            <person name="Barry K.W."/>
            <person name="Cichocki N."/>
            <person name="Veneault-Fourrey C."/>
            <person name="LaButti K."/>
            <person name="Lindquist E.A."/>
            <person name="Lipzen A."/>
            <person name="Lundell T."/>
            <person name="Morin E."/>
            <person name="Murat C."/>
            <person name="Riley R."/>
            <person name="Ohm R."/>
            <person name="Sun H."/>
            <person name="Tunlid A."/>
            <person name="Henrissat B."/>
            <person name="Grigoriev I.V."/>
            <person name="Hibbett D.S."/>
            <person name="Martin F."/>
        </authorList>
    </citation>
    <scope>NUCLEOTIDE SEQUENCE [LARGE SCALE GENOMIC DNA]</scope>
    <source>
        <strain evidence="7 8">MD-312</strain>
    </source>
</reference>